<evidence type="ECO:0000256" key="3">
    <source>
        <dbReference type="ARBA" id="ARBA00022741"/>
    </source>
</evidence>
<protein>
    <recommendedName>
        <fullName evidence="1">bis(5'-nucleosyl)-tetraphosphatase (symmetrical)</fullName>
        <ecNumber evidence="1">3.6.1.41</ecNumber>
    </recommendedName>
</protein>
<sequence>MTADEYKAMLKKSLSTRRFTHCVNVSKEAVKLAKIYGADKDKAKIAGLLHDVTKEMPFEKQLVIMHNGGLALTEDELISTKLWHAMSGAIYVRDILLIDDEDIYNAIRYHTTGRAGMSLLEKIIFTADFTSAERSYNGVEVMREKSYKNLDDAVLYGVSFTISDISKKCQPLHPDALKLYNEIVYSKYKKEIKSNK</sequence>
<accession>A0A9D1LZL3</accession>
<comment type="catalytic activity">
    <reaction evidence="6">
        <text>P(1),P(4)-bis(5'-adenosyl) tetraphosphate + H2O = 2 ADP + 2 H(+)</text>
        <dbReference type="Rhea" id="RHEA:24252"/>
        <dbReference type="ChEBI" id="CHEBI:15377"/>
        <dbReference type="ChEBI" id="CHEBI:15378"/>
        <dbReference type="ChEBI" id="CHEBI:58141"/>
        <dbReference type="ChEBI" id="CHEBI:456216"/>
        <dbReference type="EC" id="3.6.1.41"/>
    </reaction>
</comment>
<dbReference type="GO" id="GO:0008803">
    <property type="term" value="F:bis(5'-nucleosyl)-tetraphosphatase (symmetrical) activity"/>
    <property type="evidence" value="ECO:0007669"/>
    <property type="project" value="UniProtKB-EC"/>
</dbReference>
<name>A0A9D1LZL3_9FIRM</name>
<dbReference type="SUPFAM" id="SSF109604">
    <property type="entry name" value="HD-domain/PDEase-like"/>
    <property type="match status" value="1"/>
</dbReference>
<organism evidence="8 9">
    <name type="scientific">Candidatus Limousia pullorum</name>
    <dbReference type="NCBI Taxonomy" id="2840860"/>
    <lineage>
        <taxon>Bacteria</taxon>
        <taxon>Bacillati</taxon>
        <taxon>Bacillota</taxon>
        <taxon>Clostridia</taxon>
        <taxon>Eubacteriales</taxon>
        <taxon>Oscillospiraceae</taxon>
        <taxon>Oscillospiraceae incertae sedis</taxon>
        <taxon>Candidatus Limousia</taxon>
    </lineage>
</organism>
<dbReference type="InterPro" id="IPR006675">
    <property type="entry name" value="HDIG_dom"/>
</dbReference>
<evidence type="ECO:0000313" key="9">
    <source>
        <dbReference type="Proteomes" id="UP000824118"/>
    </source>
</evidence>
<dbReference type="InterPro" id="IPR006674">
    <property type="entry name" value="HD_domain"/>
</dbReference>
<dbReference type="PANTHER" id="PTHR35795">
    <property type="entry name" value="SLR1885 PROTEIN"/>
    <property type="match status" value="1"/>
</dbReference>
<evidence type="ECO:0000256" key="5">
    <source>
        <dbReference type="ARBA" id="ARBA00023004"/>
    </source>
</evidence>
<proteinExistence type="predicted"/>
<dbReference type="NCBIfam" id="TIGR00488">
    <property type="entry name" value="bis(5'-nucleosyl)-tetraphosphatase (symmetrical) YqeK"/>
    <property type="match status" value="1"/>
</dbReference>
<reference evidence="8" key="1">
    <citation type="submission" date="2020-10" db="EMBL/GenBank/DDBJ databases">
        <authorList>
            <person name="Gilroy R."/>
        </authorList>
    </citation>
    <scope>NUCLEOTIDE SEQUENCE</scope>
    <source>
        <strain evidence="8">ChiGjej1B1-1684</strain>
    </source>
</reference>
<comment type="caution">
    <text evidence="8">The sequence shown here is derived from an EMBL/GenBank/DDBJ whole genome shotgun (WGS) entry which is preliminary data.</text>
</comment>
<dbReference type="InterPro" id="IPR051094">
    <property type="entry name" value="Diverse_Catalytic_Enzymes"/>
</dbReference>
<dbReference type="NCBIfam" id="TIGR00277">
    <property type="entry name" value="HDIG"/>
    <property type="match status" value="1"/>
</dbReference>
<evidence type="ECO:0000256" key="1">
    <source>
        <dbReference type="ARBA" id="ARBA00012506"/>
    </source>
</evidence>
<dbReference type="CDD" id="cd00077">
    <property type="entry name" value="HDc"/>
    <property type="match status" value="1"/>
</dbReference>
<evidence type="ECO:0000313" key="8">
    <source>
        <dbReference type="EMBL" id="HIU50816.1"/>
    </source>
</evidence>
<dbReference type="Pfam" id="PF01966">
    <property type="entry name" value="HD"/>
    <property type="match status" value="1"/>
</dbReference>
<keyword evidence="3" id="KW-0547">Nucleotide-binding</keyword>
<evidence type="ECO:0000256" key="4">
    <source>
        <dbReference type="ARBA" id="ARBA00022801"/>
    </source>
</evidence>
<dbReference type="EC" id="3.6.1.41" evidence="1"/>
<keyword evidence="4 8" id="KW-0378">Hydrolase</keyword>
<dbReference type="EMBL" id="DVNG01000110">
    <property type="protein sequence ID" value="HIU50816.1"/>
    <property type="molecule type" value="Genomic_DNA"/>
</dbReference>
<dbReference type="GO" id="GO:0000166">
    <property type="term" value="F:nucleotide binding"/>
    <property type="evidence" value="ECO:0007669"/>
    <property type="project" value="UniProtKB-KW"/>
</dbReference>
<dbReference type="GO" id="GO:0046872">
    <property type="term" value="F:metal ion binding"/>
    <property type="evidence" value="ECO:0007669"/>
    <property type="project" value="UniProtKB-KW"/>
</dbReference>
<gene>
    <name evidence="8" type="primary">yqeK</name>
    <name evidence="8" type="ORF">IAD22_07365</name>
</gene>
<dbReference type="Proteomes" id="UP000824118">
    <property type="component" value="Unassembled WGS sequence"/>
</dbReference>
<dbReference type="AlphaFoldDB" id="A0A9D1LZL3"/>
<dbReference type="Gene3D" id="1.10.3210.10">
    <property type="entry name" value="Hypothetical protein af1432"/>
    <property type="match status" value="1"/>
</dbReference>
<dbReference type="InterPro" id="IPR005249">
    <property type="entry name" value="YqeK"/>
</dbReference>
<evidence type="ECO:0000256" key="2">
    <source>
        <dbReference type="ARBA" id="ARBA00022723"/>
    </source>
</evidence>
<feature type="domain" description="HD" evidence="7">
    <location>
        <begin position="18"/>
        <end position="131"/>
    </location>
</feature>
<keyword evidence="5" id="KW-0408">Iron</keyword>
<evidence type="ECO:0000259" key="7">
    <source>
        <dbReference type="Pfam" id="PF01966"/>
    </source>
</evidence>
<dbReference type="PANTHER" id="PTHR35795:SF1">
    <property type="entry name" value="BIS(5'-NUCLEOSYL)-TETRAPHOSPHATASE, SYMMETRICAL"/>
    <property type="match status" value="1"/>
</dbReference>
<evidence type="ECO:0000256" key="6">
    <source>
        <dbReference type="ARBA" id="ARBA00049417"/>
    </source>
</evidence>
<dbReference type="InterPro" id="IPR003607">
    <property type="entry name" value="HD/PDEase_dom"/>
</dbReference>
<keyword evidence="2" id="KW-0479">Metal-binding</keyword>
<reference evidence="8" key="2">
    <citation type="journal article" date="2021" name="PeerJ">
        <title>Extensive microbial diversity within the chicken gut microbiome revealed by metagenomics and culture.</title>
        <authorList>
            <person name="Gilroy R."/>
            <person name="Ravi A."/>
            <person name="Getino M."/>
            <person name="Pursley I."/>
            <person name="Horton D.L."/>
            <person name="Alikhan N.F."/>
            <person name="Baker D."/>
            <person name="Gharbi K."/>
            <person name="Hall N."/>
            <person name="Watson M."/>
            <person name="Adriaenssens E.M."/>
            <person name="Foster-Nyarko E."/>
            <person name="Jarju S."/>
            <person name="Secka A."/>
            <person name="Antonio M."/>
            <person name="Oren A."/>
            <person name="Chaudhuri R.R."/>
            <person name="La Ragione R."/>
            <person name="Hildebrand F."/>
            <person name="Pallen M.J."/>
        </authorList>
    </citation>
    <scope>NUCLEOTIDE SEQUENCE</scope>
    <source>
        <strain evidence="8">ChiGjej1B1-1684</strain>
    </source>
</reference>